<protein>
    <recommendedName>
        <fullName evidence="4">Lipoprotein</fullName>
    </recommendedName>
</protein>
<keyword evidence="1" id="KW-0732">Signal</keyword>
<dbReference type="AlphaFoldDB" id="A0A848LUE1"/>
<evidence type="ECO:0000313" key="2">
    <source>
        <dbReference type="EMBL" id="NMO21648.1"/>
    </source>
</evidence>
<gene>
    <name evidence="2" type="ORF">HG543_43395</name>
</gene>
<proteinExistence type="predicted"/>
<organism evidence="2 3">
    <name type="scientific">Pyxidicoccus fallax</name>
    <dbReference type="NCBI Taxonomy" id="394095"/>
    <lineage>
        <taxon>Bacteria</taxon>
        <taxon>Pseudomonadati</taxon>
        <taxon>Myxococcota</taxon>
        <taxon>Myxococcia</taxon>
        <taxon>Myxococcales</taxon>
        <taxon>Cystobacterineae</taxon>
        <taxon>Myxococcaceae</taxon>
        <taxon>Pyxidicoccus</taxon>
    </lineage>
</organism>
<accession>A0A848LUE1</accession>
<keyword evidence="3" id="KW-1185">Reference proteome</keyword>
<sequence length="619" mass="65367">MTVASRRSRSFLLLSLFTLSACGDDAPPPAPVPAPTEKPLATLRGQLATEPGAELTGPVRLALAWYPGMLSEESGPVSKPLGIVTEDIAYSGGFPASYTFDVKSAPPAEALVQLGNGMHGKGAMGILLAYNDRDGNGALDTIPADGTPVDRVLGASLAWTRPPAFVVVYLDSAQPAGTGLTQGFNLVRLDDNHSSGVVPLTTPIPLSLHDDPLLDVFVCEAAWDDTSDQAPCGLLGEQPVEGVLTLGGELVVNGDSADVTLEVRRDGASVEAAQVTVGDEVATYDATLDRYTLHLENASALLGAGLVTVMAKQGDEAVARTVVVPSRFELLQPTAPMSYSPGETVHAAWTQSHGATDYEVSVVAGDEVLASGVTRERGLKLATEAYEGSAVVRVGVAVATEGFVVRRMREVPISFTPCDTVTDGSALTVEGEFIHSAGNTFTWESNEVRVEVKNDDVHVTDAKVMLSGFNVPYVQQVGAFHNVIIGMSTLLVDGSVELRVMRGNEVLCRTLKVPGDFNLTLHGEPERPTGSPLAVSWSKARDAVDYELLLGASGEFPLIRDSVRTNDLSYTFESVDIVGNAFLRFSAVAYPAHNDTLGRMDVKRLRTGGATFTGVTTAD</sequence>
<dbReference type="Proteomes" id="UP000518300">
    <property type="component" value="Unassembled WGS sequence"/>
</dbReference>
<dbReference type="EMBL" id="JABBJJ010000340">
    <property type="protein sequence ID" value="NMO21648.1"/>
    <property type="molecule type" value="Genomic_DNA"/>
</dbReference>
<dbReference type="PROSITE" id="PS51257">
    <property type="entry name" value="PROKAR_LIPOPROTEIN"/>
    <property type="match status" value="1"/>
</dbReference>
<feature type="signal peptide" evidence="1">
    <location>
        <begin position="1"/>
        <end position="23"/>
    </location>
</feature>
<evidence type="ECO:0008006" key="4">
    <source>
        <dbReference type="Google" id="ProtNLM"/>
    </source>
</evidence>
<dbReference type="RefSeq" id="WP_169350826.1">
    <property type="nucleotide sequence ID" value="NZ_JABBJJ010000340.1"/>
</dbReference>
<evidence type="ECO:0000313" key="3">
    <source>
        <dbReference type="Proteomes" id="UP000518300"/>
    </source>
</evidence>
<reference evidence="2 3" key="1">
    <citation type="submission" date="2020-04" db="EMBL/GenBank/DDBJ databases">
        <title>Draft genome of Pyxidicoccus fallax type strain.</title>
        <authorList>
            <person name="Whitworth D.E."/>
        </authorList>
    </citation>
    <scope>NUCLEOTIDE SEQUENCE [LARGE SCALE GENOMIC DNA]</scope>
    <source>
        <strain evidence="2 3">DSM 14698</strain>
    </source>
</reference>
<comment type="caution">
    <text evidence="2">The sequence shown here is derived from an EMBL/GenBank/DDBJ whole genome shotgun (WGS) entry which is preliminary data.</text>
</comment>
<feature type="chain" id="PRO_5032661748" description="Lipoprotein" evidence="1">
    <location>
        <begin position="24"/>
        <end position="619"/>
    </location>
</feature>
<name>A0A848LUE1_9BACT</name>
<evidence type="ECO:0000256" key="1">
    <source>
        <dbReference type="SAM" id="SignalP"/>
    </source>
</evidence>